<keyword evidence="3" id="KW-1185">Reference proteome</keyword>
<dbReference type="RefSeq" id="WP_171200151.1">
    <property type="nucleotide sequence ID" value="NZ_JABEND010000006.1"/>
</dbReference>
<dbReference type="Gene3D" id="1.10.260.40">
    <property type="entry name" value="lambda repressor-like DNA-binding domains"/>
    <property type="match status" value="1"/>
</dbReference>
<dbReference type="CDD" id="cd00093">
    <property type="entry name" value="HTH_XRE"/>
    <property type="match status" value="1"/>
</dbReference>
<dbReference type="Pfam" id="PF13560">
    <property type="entry name" value="HTH_31"/>
    <property type="match status" value="1"/>
</dbReference>
<dbReference type="SMART" id="SM00530">
    <property type="entry name" value="HTH_XRE"/>
    <property type="match status" value="1"/>
</dbReference>
<name>A0A849ADC2_9ACTN</name>
<dbReference type="AlphaFoldDB" id="A0A849ADC2"/>
<protein>
    <submittedName>
        <fullName evidence="2">Helix-turn-helix domain-containing protein</fullName>
    </submittedName>
</protein>
<comment type="caution">
    <text evidence="2">The sequence shown here is derived from an EMBL/GenBank/DDBJ whole genome shotgun (WGS) entry which is preliminary data.</text>
</comment>
<dbReference type="InterPro" id="IPR001387">
    <property type="entry name" value="Cro/C1-type_HTH"/>
</dbReference>
<dbReference type="GO" id="GO:0003677">
    <property type="term" value="F:DNA binding"/>
    <property type="evidence" value="ECO:0007669"/>
    <property type="project" value="InterPro"/>
</dbReference>
<proteinExistence type="predicted"/>
<evidence type="ECO:0000313" key="3">
    <source>
        <dbReference type="Proteomes" id="UP000562984"/>
    </source>
</evidence>
<organism evidence="2 3">
    <name type="scientific">Nakamurella aerolata</name>
    <dbReference type="NCBI Taxonomy" id="1656892"/>
    <lineage>
        <taxon>Bacteria</taxon>
        <taxon>Bacillati</taxon>
        <taxon>Actinomycetota</taxon>
        <taxon>Actinomycetes</taxon>
        <taxon>Nakamurellales</taxon>
        <taxon>Nakamurellaceae</taxon>
        <taxon>Nakamurella</taxon>
    </lineage>
</organism>
<dbReference type="InterPro" id="IPR010982">
    <property type="entry name" value="Lambda_DNA-bd_dom_sf"/>
</dbReference>
<sequence length="290" mass="31993">MSEIRPGGDLLRQRRRAAGLSQQQLAAVAGVSVRTVRNLENGSHSTRPFPATIAALGDALRMSLEERAALLDSWNAANSSKSFADLDLRLAVIIDALRASGVANNADYRVLHRTRRIKIGSDRTILWQTEEQLVVANNDGVQRLFMLFPSDPSFDPADMAFSEVESCGLDQRLVQDVLVVEIDLGQPLATGEQRFMSFRADTHRPGPLQSSRGRTLQPQRVVTSGFRRGVDSLVIHVQFDGPRPEKAWTLVRPGPTATDELTPVELDSWGGLTMAGQDLPPATYGLRWEW</sequence>
<evidence type="ECO:0000259" key="1">
    <source>
        <dbReference type="PROSITE" id="PS50943"/>
    </source>
</evidence>
<feature type="domain" description="HTH cro/C1-type" evidence="1">
    <location>
        <begin position="11"/>
        <end position="67"/>
    </location>
</feature>
<dbReference type="Proteomes" id="UP000562984">
    <property type="component" value="Unassembled WGS sequence"/>
</dbReference>
<dbReference type="PROSITE" id="PS50943">
    <property type="entry name" value="HTH_CROC1"/>
    <property type="match status" value="1"/>
</dbReference>
<evidence type="ECO:0000313" key="2">
    <source>
        <dbReference type="EMBL" id="NNG36470.1"/>
    </source>
</evidence>
<dbReference type="EMBL" id="JABEND010000006">
    <property type="protein sequence ID" value="NNG36470.1"/>
    <property type="molecule type" value="Genomic_DNA"/>
</dbReference>
<reference evidence="2 3" key="1">
    <citation type="submission" date="2020-05" db="EMBL/GenBank/DDBJ databases">
        <title>Nakamurella sp. DB0629 isolated from air conditioner.</title>
        <authorList>
            <person name="Kim D.H."/>
            <person name="Kim D.-U."/>
        </authorList>
    </citation>
    <scope>NUCLEOTIDE SEQUENCE [LARGE SCALE GENOMIC DNA]</scope>
    <source>
        <strain evidence="2 3">DB0629</strain>
    </source>
</reference>
<accession>A0A849ADC2</accession>
<gene>
    <name evidence="2" type="ORF">HKD39_12265</name>
</gene>
<dbReference type="SUPFAM" id="SSF47413">
    <property type="entry name" value="lambda repressor-like DNA-binding domains"/>
    <property type="match status" value="1"/>
</dbReference>